<sequence>MINLMEKHHDEMFENWVEELARAIQQEEKLTPNYAAPITKELFDITFNSLINMDMENRADLRQFYLKILLYNGSPNFITQSIQAFRRVVLKTLIQEDLTKEQVLLVYNRIDRWFDPVITHVVNDCTHTWESTFSQQQEALKEMTAPFIQLFDGLAVMPLVGNISEDRAEIIMNNLLQGINEYKTKTVFLDITGVPIVDTFIAQSIIKAIQAAKLLGAECIIVGTRPETAQTIVHLGIDLSEINKFSSLGKGLIYAIKKLNLSFD</sequence>
<feature type="domain" description="RsbS co-antagonist protein RsbRA N-terminal" evidence="3">
    <location>
        <begin position="7"/>
        <end position="130"/>
    </location>
</feature>
<protein>
    <submittedName>
        <fullName evidence="4">Uncharacterized protein</fullName>
    </submittedName>
</protein>
<reference evidence="4 5" key="1">
    <citation type="journal article" date="2014" name="Antonie Van Leeuwenhoek">
        <title>Fictibacillus enclensis sp. nov., isolated from marine sediment.</title>
        <authorList>
            <person name="Dastager S.G."/>
            <person name="Mawlankar R."/>
            <person name="Srinivasan K."/>
            <person name="Tang S.K."/>
            <person name="Lee J.C."/>
            <person name="Ramana V.V."/>
            <person name="Shouche Y.S."/>
        </authorList>
    </citation>
    <scope>NUCLEOTIDE SEQUENCE [LARGE SCALE GENOMIC DNA]</scope>
    <source>
        <strain evidence="4 5">NIO-1003</strain>
    </source>
</reference>
<evidence type="ECO:0000313" key="5">
    <source>
        <dbReference type="Proteomes" id="UP000054099"/>
    </source>
</evidence>
<dbReference type="Gene3D" id="1.10.490.10">
    <property type="entry name" value="Globins"/>
    <property type="match status" value="1"/>
</dbReference>
<keyword evidence="1" id="KW-0597">Phosphoprotein</keyword>
<dbReference type="PANTHER" id="PTHR33745">
    <property type="entry name" value="RSBT ANTAGONIST PROTEIN RSBS-RELATED"/>
    <property type="match status" value="1"/>
</dbReference>
<dbReference type="Proteomes" id="UP000054099">
    <property type="component" value="Unassembled WGS sequence"/>
</dbReference>
<keyword evidence="5" id="KW-1185">Reference proteome</keyword>
<evidence type="ECO:0000259" key="3">
    <source>
        <dbReference type="Pfam" id="PF08678"/>
    </source>
</evidence>
<dbReference type="PANTHER" id="PTHR33745:SF3">
    <property type="entry name" value="RSBT CO-ANTAGONIST PROTEIN RSBRC"/>
    <property type="match status" value="1"/>
</dbReference>
<evidence type="ECO:0000256" key="1">
    <source>
        <dbReference type="ARBA" id="ARBA00022553"/>
    </source>
</evidence>
<feature type="domain" description="STAS" evidence="2">
    <location>
        <begin position="152"/>
        <end position="240"/>
    </location>
</feature>
<name>A0A0V8J4Y8_9BACL</name>
<gene>
    <name evidence="4" type="ORF">AS030_17055</name>
</gene>
<dbReference type="InterPro" id="IPR012292">
    <property type="entry name" value="Globin/Proto"/>
</dbReference>
<dbReference type="EMBL" id="LNQN01000005">
    <property type="protein sequence ID" value="KSU81988.1"/>
    <property type="molecule type" value="Genomic_DNA"/>
</dbReference>
<evidence type="ECO:0000313" key="4">
    <source>
        <dbReference type="EMBL" id="KSU81988.1"/>
    </source>
</evidence>
<dbReference type="InterPro" id="IPR036513">
    <property type="entry name" value="STAS_dom_sf"/>
</dbReference>
<dbReference type="Pfam" id="PF01740">
    <property type="entry name" value="STAS"/>
    <property type="match status" value="1"/>
</dbReference>
<dbReference type="GO" id="GO:0019825">
    <property type="term" value="F:oxygen binding"/>
    <property type="evidence" value="ECO:0007669"/>
    <property type="project" value="InterPro"/>
</dbReference>
<dbReference type="SUPFAM" id="SSF52091">
    <property type="entry name" value="SpoIIaa-like"/>
    <property type="match status" value="1"/>
</dbReference>
<dbReference type="InterPro" id="IPR002645">
    <property type="entry name" value="STAS_dom"/>
</dbReference>
<dbReference type="AlphaFoldDB" id="A0A0V8J4Y8"/>
<dbReference type="InterPro" id="IPR051932">
    <property type="entry name" value="Bact_StressResp_Reg"/>
</dbReference>
<dbReference type="Pfam" id="PF08678">
    <property type="entry name" value="Rsbr_N"/>
    <property type="match status" value="1"/>
</dbReference>
<evidence type="ECO:0000259" key="2">
    <source>
        <dbReference type="Pfam" id="PF01740"/>
    </source>
</evidence>
<proteinExistence type="predicted"/>
<organism evidence="4 5">
    <name type="scientific">Fictibacillus enclensis</name>
    <dbReference type="NCBI Taxonomy" id="1017270"/>
    <lineage>
        <taxon>Bacteria</taxon>
        <taxon>Bacillati</taxon>
        <taxon>Bacillota</taxon>
        <taxon>Bacilli</taxon>
        <taxon>Bacillales</taxon>
        <taxon>Fictibacillaceae</taxon>
        <taxon>Fictibacillus</taxon>
    </lineage>
</organism>
<dbReference type="CDD" id="cd07041">
    <property type="entry name" value="STAS_RsbR_RsbS_like"/>
    <property type="match status" value="1"/>
</dbReference>
<dbReference type="Gene3D" id="3.30.750.24">
    <property type="entry name" value="STAS domain"/>
    <property type="match status" value="1"/>
</dbReference>
<comment type="caution">
    <text evidence="4">The sequence shown here is derived from an EMBL/GenBank/DDBJ whole genome shotgun (WGS) entry which is preliminary data.</text>
</comment>
<dbReference type="RefSeq" id="WP_061973830.1">
    <property type="nucleotide sequence ID" value="NZ_FMAV01000003.1"/>
</dbReference>
<dbReference type="GO" id="GO:0020037">
    <property type="term" value="F:heme binding"/>
    <property type="evidence" value="ECO:0007669"/>
    <property type="project" value="InterPro"/>
</dbReference>
<dbReference type="InterPro" id="IPR014792">
    <property type="entry name" value="RsbRA_N"/>
</dbReference>
<accession>A0A0V8J4Y8</accession>